<sequence length="98" mass="10645">MINTLISALLFAVISMASAEVFSDWFHGNQATPGECHVVVGGGDLDDTDKPFAFLAHSFPVVHEAETVDSICHVQPATYRGTYQVHGIRAPPFSLRQC</sequence>
<evidence type="ECO:0000256" key="1">
    <source>
        <dbReference type="SAM" id="SignalP"/>
    </source>
</evidence>
<proteinExistence type="predicted"/>
<dbReference type="Proteomes" id="UP001178354">
    <property type="component" value="Unassembled WGS sequence"/>
</dbReference>
<feature type="signal peptide" evidence="1">
    <location>
        <begin position="1"/>
        <end position="19"/>
    </location>
</feature>
<protein>
    <submittedName>
        <fullName evidence="2">Uncharacterized protein</fullName>
    </submittedName>
</protein>
<organism evidence="2 3">
    <name type="scientific">Porticoccus litoralis</name>
    <dbReference type="NCBI Taxonomy" id="434086"/>
    <lineage>
        <taxon>Bacteria</taxon>
        <taxon>Pseudomonadati</taxon>
        <taxon>Pseudomonadota</taxon>
        <taxon>Gammaproteobacteria</taxon>
        <taxon>Cellvibrionales</taxon>
        <taxon>Porticoccaceae</taxon>
        <taxon>Porticoccus</taxon>
    </lineage>
</organism>
<evidence type="ECO:0000313" key="2">
    <source>
        <dbReference type="EMBL" id="MDP1519543.1"/>
    </source>
</evidence>
<keyword evidence="1" id="KW-0732">Signal</keyword>
<accession>A0AAW8AYJ0</accession>
<dbReference type="AlphaFoldDB" id="A0AAW8AYJ0"/>
<comment type="caution">
    <text evidence="2">The sequence shown here is derived from an EMBL/GenBank/DDBJ whole genome shotgun (WGS) entry which is preliminary data.</text>
</comment>
<name>A0AAW8AYJ0_9GAMM</name>
<reference evidence="2" key="2">
    <citation type="submission" date="2023-08" db="EMBL/GenBank/DDBJ databases">
        <authorList>
            <person name="Luo J."/>
        </authorList>
    </citation>
    <scope>NUCLEOTIDE SEQUENCE</scope>
    <source>
        <strain evidence="2">DSM 25064</strain>
    </source>
</reference>
<gene>
    <name evidence="2" type="ORF">Q8A57_00995</name>
</gene>
<dbReference type="RefSeq" id="WP_305169057.1">
    <property type="nucleotide sequence ID" value="NZ_JAUUUU010000001.1"/>
</dbReference>
<dbReference type="EMBL" id="JAUUUU010000001">
    <property type="protein sequence ID" value="MDP1519543.1"/>
    <property type="molecule type" value="Genomic_DNA"/>
</dbReference>
<keyword evidence="3" id="KW-1185">Reference proteome</keyword>
<evidence type="ECO:0000313" key="3">
    <source>
        <dbReference type="Proteomes" id="UP001178354"/>
    </source>
</evidence>
<reference evidence="2" key="1">
    <citation type="journal article" date="2010" name="Int. J. Syst. Evol. Microbiol.">
        <title>Porticoccus litoralis gen. nov., sp. nov., a gammaproteobacterium isolated from the Yellow Sea.</title>
        <authorList>
            <person name="Oh H.M."/>
            <person name="Kim H."/>
            <person name="Kim K.M."/>
            <person name="Min G.S."/>
            <person name="Cho J.C."/>
        </authorList>
    </citation>
    <scope>NUCLEOTIDE SEQUENCE</scope>
    <source>
        <strain evidence="2">DSM 25064</strain>
    </source>
</reference>
<feature type="chain" id="PRO_5043588925" evidence="1">
    <location>
        <begin position="20"/>
        <end position="98"/>
    </location>
</feature>